<dbReference type="SUPFAM" id="SSF55048">
    <property type="entry name" value="Probable ACP-binding domain of malonyl-CoA ACP transacylase"/>
    <property type="match status" value="3"/>
</dbReference>
<dbReference type="NCBIfam" id="NF045894">
    <property type="entry name" value="PKS_plus_SDR"/>
    <property type="match status" value="1"/>
</dbReference>
<dbReference type="SUPFAM" id="SSF47336">
    <property type="entry name" value="ACP-like"/>
    <property type="match status" value="4"/>
</dbReference>
<evidence type="ECO:0000256" key="1">
    <source>
        <dbReference type="ARBA" id="ARBA00022450"/>
    </source>
</evidence>
<dbReference type="InterPro" id="IPR014030">
    <property type="entry name" value="Ketoacyl_synth_N"/>
</dbReference>
<feature type="region of interest" description="Disordered" evidence="8">
    <location>
        <begin position="732"/>
        <end position="758"/>
    </location>
</feature>
<dbReference type="InterPro" id="IPR020841">
    <property type="entry name" value="PKS_Beta-ketoAc_synthase_dom"/>
</dbReference>
<dbReference type="CDD" id="cd00833">
    <property type="entry name" value="PKS"/>
    <property type="match status" value="3"/>
</dbReference>
<dbReference type="SUPFAM" id="SSF53901">
    <property type="entry name" value="Thiolase-like"/>
    <property type="match status" value="3"/>
</dbReference>
<feature type="domain" description="Ketosynthase family 3 (KS3)" evidence="10">
    <location>
        <begin position="3773"/>
        <end position="4199"/>
    </location>
</feature>
<reference evidence="12" key="1">
    <citation type="submission" date="2020-11" db="EMBL/GenBank/DDBJ databases">
        <title>Sequencing the genomes of 1000 actinobacteria strains.</title>
        <authorList>
            <person name="Klenk H.-P."/>
        </authorList>
    </citation>
    <scope>NUCLEOTIDE SEQUENCE</scope>
    <source>
        <strain evidence="12">DSM 45356</strain>
    </source>
</reference>
<dbReference type="PROSITE" id="PS52019">
    <property type="entry name" value="PKS_MFAS_DH"/>
    <property type="match status" value="1"/>
</dbReference>
<feature type="region of interest" description="C-terminal hotdog fold" evidence="7">
    <location>
        <begin position="2061"/>
        <end position="2222"/>
    </location>
</feature>
<dbReference type="Gene3D" id="3.40.366.10">
    <property type="entry name" value="Malonyl-Coenzyme A Acyl Carrier Protein, domain 2"/>
    <property type="match status" value="3"/>
</dbReference>
<evidence type="ECO:0000259" key="10">
    <source>
        <dbReference type="PROSITE" id="PS52004"/>
    </source>
</evidence>
<evidence type="ECO:0000256" key="5">
    <source>
        <dbReference type="ARBA" id="ARBA00023268"/>
    </source>
</evidence>
<keyword evidence="5" id="KW-0511">Multifunctional enzyme</keyword>
<dbReference type="InterPro" id="IPR045851">
    <property type="entry name" value="AMP-bd_C_sf"/>
</dbReference>
<dbReference type="Gene3D" id="6.10.140.1830">
    <property type="match status" value="1"/>
</dbReference>
<sequence>MRAALIKALPAVLRENADGLGEKVAFSDDRRSVTYRDLETRTRRLAGHLVGLGVQRGDRVMICLRNSVDMVESYLAIVRAGAVGVPVNPASTHAELSYLLADSGAVLVITDPVHAPDFRHAPQVLVTGDTPASSYDALAATEPAHAAPDDLDLDDVAWMFYTSGTTGKPKGVLSSQRNCLYSVAASYVPIPGLSAADRVLWPLPLFHSLSHIACVLSVTVVGATARIMDTPSAEEVLTAVRETRATFLAGVPTTYHHLVQARQQNPFSLPDLRIGLVGGAVAGPELCRSFRESFGIPLVDAYGSTETCGAITMNPPGGARVDGSCGLPVPGVDVRLVDPDAGRDVPDGVEGEVWVSGPNVMAGYHNRPEATAAALRDGWYRTGDLARRDAAGYFTVCGRISDLIIRGGENVHPEEIEAALRDIPGVVDVGVAGRPHEVLGEVPVAYVVPGTSGVDMGAVIERCRRELSAFKVPEEVYEVVSVPRTASGKIQRRRLAGQPGVLRYTASGRHDGVLGVEWVPAPIHHRPDAGAFERPGVAPASWAFVGPRAAEVAAEWQDVVGPSASHPDLGSAGAAEVTVLLPLDGVDPEELAAWAARTGTGRLVVLTRGAVAVSAQDGPVDPAQAAAAACAARMGGTVDLDDGLSAEAVHAAILLDEPRSAVRSGGILVPRLVRQPVVDRPMRGSWPGADGVVVVTGAGTARGAAVARHLASVHPTARLLLVSTADTLARAGSADDAPAQPGAAAATPGQLGSAADTPGQWVSADDAVSVAAAGQVTAVFLADGDLDLARALSVAAESDRTAFIAIADSPEFTDAPAGPDGVDTVVQERRRRGLRGSTLAWRAKDSGPHWERDGLFAVDTLLAVPDSPPLFAARPRQPDPGARVPALLRGLFPEPSAQAGPDDTTTAALLAELSTLDGHAQLARLEALVRAQTAAALDWPDSARVPADSSFRDLGLTSVAIVELRRRLLVETGLKLPTGVAFDHPTPRGLAAHLHAVLLGDAPLATEADTVSDPDELVAIVGMACRLPGGIAGPDDLWRLVSEGRDASVPFPADRGWDLGRLFDADADRAGTSYVDRGGFLEGAAEFDADFFGISPREALAMDPQQRLLLETSWEALEHAGIDASRLKGTDVGVFSGVMDQGYGTAGAVPEELEAFVTTGTASSVASGRVSYVFGFQGPAITVDTACSSSLVALHLAAQALRHGECSLALAGGATVMATPRTFVEFSRQRALAGDGRCKSFASAADGTGWAEGAGVLVLERLRDARRHGHRILAVLRGSAVNQDGASNGLTAPSGQAQQRVIRQALRSAGLGPADIDAVEGHGTGTVLGDPIEAEALLATYGQGREEPLWLGSLKSNVGHTQAAAGVVGVIKMIEALRHAVLPATLNVDEPTSRVDWSTGAVALLTESRSWPDSGRPRRAGVSSFGLSGTNAHVILEEAPQPSSVLPAGPIPSAVPVASPPVVPLVVSARGAEALRRQARRLADVVETADEWTDVARALIDRRTVMNERAVVLASSRDEALAGLRALASDEPNPLVVRGGVAASDGSSGVVLVFPGQGSQWIGMGRELLDTSPVFAELVGECARHAERWVDWSLLDVLRGEADVELLERVDVVQVASFTMMVGLAAVWAAAGVRPDAVVGHSQGEIAAAYVAGALSLADAMRVVAVRSQAIAATLSGRGGMASAPLEASDAEALVEKWAGRVQVAAVNGPSSVVLSGETEALEEALNALTERGVEVRRVAVDYASHSSQVEIIRESLAVALEGLLPGAPTVPFHSTVTLSRVEDAGVLDGDYWYRNLREPVRFGPTIARLLSQGFTAFVEISAHPVLVQPVAATVDEARENAVVAGSLRRNDGGLRRLALSMAELFVRGVAVDWRGMLPTVDSGGWVELPTYPFERQRFWLRPEPVADASRLGLAETGHPLLGALVGLPESGGLVATARWSVAGLPWLSADAPAGDTIPVPEAALVELALRVGDEVDAPVVDELTIDRQVTVPRQGGRDVRIVVGGPDPSGRRQIDVYSRTEAAHEEWTRHATGTLARAAAMPGASKTDASVEVALDDAALPDAHRYGIHPVLLDAAVRTALSPGLRARSWRGVQLLASGASAVDVRSTADGQRAFRLELAGPTGQPVMVVDKVVAEPVELAPVTVAGSPAGLFRVDWVDHPMPPGSAARPAAQYVTGVDDVAAATADLLVHEVDTAAGDPCAVVTTVLGVLQAFVARPARDDARLVVVTPEGEEIAAAAVWGLVRSAQSEHPGRLVLVATDAASRAAGTVMAAALTGEPQLRLRDGRASVPRLARLAPVATPAVARPISPAATSPEAGPLDQAVTSPGARPLAPAATPAGARPLDPEGTVLITGGTGTLAAVTARHLVIEHGVRNLILASRSGPAAEGAAELRDDLVALGANVQLAAVDVADRVQLAALLEAVPAERPLTAVVHTAGVLDDAVVTALSAERFGTVFRPKLDAARHLHDLTRDLDLAAFVMYSSAAGVLGNPGQGNYAAANAAVDALAGERRRAGLPAVSLAWGYWEQASGLTRHLGQADLRRNQGIGMVGLSNEDGMALLDRALRGDTDAALVAAGFDLTALRAADDTRMPPVLRGLVPARRPVARAAARTGTSLAERIRALPTAEQQLDALLDLVRRQCALVLGHANIDAVRVDRTFKESGFDSLTALELRNRLASATGLTLSPAMIFDYPRPKALAGHLRTKILGEAAGRPATGRTGSAVDEPIAIVSMACRFPGGVRSPEDLWRVLSGEIDAVTEFPADRGWDIERLFDPDPDHPGTTYVRHGAFLDDAAGFDAAFFGISPHEALAMDPQQRLLMETSWELFERAGIDPSGLSGQDVGVFVGVNSHDWTVRTHYASDVEGFRLTGGSGSVISGRVAYHLGLEGPAITVDTACSSSLVALHLAAQSVRNGECSMALAGGVMVMGTVETFVEFSRQRGLAPDGRCKAFADAADGTGWSEGVGLLLVEPLSQARERGHHVLAVLRGTAVNQDGASNGLTAPNGPAQQRVIRRALTAAGLRPDEVDAVEGHGTGTTLGDPIEAHALLEAYGRDRPADRPLWLGSVKSNIGHTQAAAGVAGVIKMVLAMRHGVLPRTLHVDAPSTHVDWSAGAVQLLTEARDWPRDGRPRRAGVSSFGIGGTNAHVIIEQAADQAEPHRTEPIQVEPNHAELNHVEASQTEPHQVDSDLAASESSHHDAWVPVPLSGRTPAALRAQAGRLAGFLESRPEVAVADAALALATARAHLDRRAVLVVRHRERLVADLRALEGGSVPAVGGAPVDGKLAFLFTGQGSQWAGMGRELAATFPVFAEAFSEACGAVEKHWAGHAVERLSDVVFAAAGSDVSQLIDQTMYTQAGLFALETALYRLYASWGVRPDFVAGHSLGELTAAHVSGVLGLDEAGELVAVRARLMQALPTGGAMVAVQATEAEVTPLLADAPGVIDVAAVNSARSLVLSGDEAAVRWVMQDLAQLGRKTRRLPVSHAFHSPLVRPMLAEFRAVAESLTYRSGVVPAVSAVTGRLDTEQRWATADYWVGQVRAAVRFGDAVGTLRDHGVSTFLELGPGGVLTAMAAETVDASACVATLRKDGREAADVVAALGELHVRGVALDWPAVLDRPAGSAAVLATQLPTYAFQSRRFWVDETRTVAEVATSVPGPTVEDADEREPRLADRSRGDRVRVVLDLIRESAAIVLGYREGELDEFDDDQSFKGLGFDSLGGVRLRNRLRDLTGVDLPATSVFDYPTPRALAAYLVAELSGGSAAPTGPVPARAVDLDEPVAIIGMSVRLPGGVESPEELWRLVAEGRDAISDFPTDRGWDVDRLYHPDPAHAGTSYTRSGGFLYDAAQFDAGLFGISPREALAMDPQQRLLLEASWEALERAGIDPLSAQGQEVGVFTGIVHHDYATRLHRIPEEVQGYVMTGTSPSVASGRISYVFGFEGPAVTVDTACSSSLVAIHLAAQALRRGECTMALAGGATVMSSPDAFLEFSRQRGLSADGRCKAFSSDADGTGWSEGVGVVVLERLSVAVERGHRVLAVVRGSAVNQDGASNGLTAPNGPSQQRVIRRALASADLGPADIDVVEAHGTGTMLGDPIEAQALLATYGRGRDPQLPLWLGSLKSNIGHTQAAAGVAGVIKMVEALRHGVLPATMHVGEPTAQVDWSSGAVRLLTEAREWPQTGRPRRAAVSAFGASGTNAHLILEEAPREQVPGSTGTPPPSGVVPLVVSARTARSLAAQATRLTGFLEGGAGSALPATASALARNRATLSERAVVLAGTREEALEGLAALARGELAPNLTTGTVVGSGAPGRLVFVFPGQGSQWAGMGRALLETSRVFRDRIEECARAFEPWVDWSLVDVLRGEVDEGTLERVDVVQPASFAMMVALAALWESTGVVPDAVLGHSQGEIAAACVAGALSLADAARIVAVRSQAIAATLSGRGGMASVMLGVDEVRDRLAAWDGRLEVAVVNGPAAVVIAGDQEALTEALESLAGDGVRARLVPVDYASHTRHVEDIEDALAQALAAIDAGTPSVPFYSTVTGGWLDGAEPLDSGYWYRNLRRPVGFGPAVADLLTQGFGVFLEVSAHPVLVQPMTDIVDDVQRPQGGVRPVVGGTLRRDVDGSACFLSSAARLFVSGVPVDWTSTLPVAPAADLPTYAFEHQHYWLREATTDADQTVTSADAGFWTAVDGADSDGLAGLLRLSAGQSEALSTVLPALVDWRRASQSRSTAERLRYAVDWVPLQREALGVPAGRWLVVGPGGDGTLLETLRSKGLDLVSLEVAADTTRSDLVDLLTPLLAAHDVSGVLSLLALDDGAQDPTALTVSTLTLIQALGTAGATAPLWCLTRGAVNVGIRDSLSAPAQAALWGLGRAAALERLDRWGGLIDMPAESDGRAVGHLLGVLNGASGEDQLAIRRSGVYVRRLRRGSPAAETVGDRHWQPRDTVVVTGGAEGLGRHVSLWLAQSGAERLVVTTSARTPDGSVGALRDGLAELGLDTVVASCEDSDRDTLAGLLTRTPDQPVTAVVHAADMSQTSALDDTGGADVADVFRAKVDTAVWLGDVLADVPLDAFVVFSSIAGIWGGGGQATSGAANAVLDAVVDGLRTRGVPAMSLAWGALTEAGVGMDEATLAQLRRRGVIPMTPETALAVLAQAARGDAKSVVVADMDWNAFIVPFTSVRDSPLFADLPEAAAAIEAAQPSGDSGDTASSLVSSLRAVAEAEQDRILLRLVRSQASVVLGHGGADGIGPAQAFQEVGFDSLAAVNFRNSLIAATGLRLPATLVFDYPTPQALVVHLRSELLGASDELEAREDDIRRVLAGVPFERFKAAGVLEALLSLADEDPDPDATAGGDGGAPPPDAVDDELIDALDVNSLIERALGTLS</sequence>
<dbReference type="SMART" id="SM01294">
    <property type="entry name" value="PKS_PP_betabranch"/>
    <property type="match status" value="1"/>
</dbReference>
<feature type="domain" description="Carrier" evidence="9">
    <location>
        <begin position="2631"/>
        <end position="2706"/>
    </location>
</feature>
<keyword evidence="1" id="KW-0596">Phosphopantetheine</keyword>
<comment type="caution">
    <text evidence="7">Lacks conserved residue(s) required for the propagation of feature annotation.</text>
</comment>
<dbReference type="Gene3D" id="3.40.47.10">
    <property type="match status" value="3"/>
</dbReference>
<keyword evidence="6" id="KW-0012">Acyltransferase</keyword>
<dbReference type="PANTHER" id="PTHR43775">
    <property type="entry name" value="FATTY ACID SYNTHASE"/>
    <property type="match status" value="1"/>
</dbReference>
<evidence type="ECO:0000256" key="7">
    <source>
        <dbReference type="PROSITE-ProRule" id="PRU01363"/>
    </source>
</evidence>
<dbReference type="InterPro" id="IPR042099">
    <property type="entry name" value="ANL_N_sf"/>
</dbReference>
<dbReference type="Pfam" id="PF00501">
    <property type="entry name" value="AMP-binding"/>
    <property type="match status" value="1"/>
</dbReference>
<dbReference type="InterPro" id="IPR020845">
    <property type="entry name" value="AMP-binding_CS"/>
</dbReference>
<keyword evidence="2" id="KW-0597">Phosphoprotein</keyword>
<dbReference type="InterPro" id="IPR036736">
    <property type="entry name" value="ACP-like_sf"/>
</dbReference>
<dbReference type="InterPro" id="IPR049552">
    <property type="entry name" value="PKS_DH_N"/>
</dbReference>
<dbReference type="Pfam" id="PF16197">
    <property type="entry name" value="KAsynt_C_assoc"/>
    <property type="match status" value="3"/>
</dbReference>
<accession>A0A8J7GKZ9</accession>
<evidence type="ECO:0000259" key="9">
    <source>
        <dbReference type="PROSITE" id="PS50075"/>
    </source>
</evidence>
<dbReference type="InterPro" id="IPR009081">
    <property type="entry name" value="PP-bd_ACP"/>
</dbReference>
<dbReference type="FunFam" id="3.40.366.10:FF:000002">
    <property type="entry name" value="Probable polyketide synthase 2"/>
    <property type="match status" value="2"/>
</dbReference>
<dbReference type="InterPro" id="IPR013968">
    <property type="entry name" value="PKS_KR"/>
</dbReference>
<dbReference type="InterPro" id="IPR025110">
    <property type="entry name" value="AMP-bd_C"/>
</dbReference>
<dbReference type="CDD" id="cd08956">
    <property type="entry name" value="KR_3_FAS_SDR_x"/>
    <property type="match status" value="1"/>
</dbReference>
<feature type="region of interest" description="Disordered" evidence="8">
    <location>
        <begin position="2309"/>
        <end position="2347"/>
    </location>
</feature>
<dbReference type="Proteomes" id="UP000622552">
    <property type="component" value="Unassembled WGS sequence"/>
</dbReference>
<keyword evidence="3" id="KW-0808">Transferase</keyword>
<dbReference type="GO" id="GO:0031177">
    <property type="term" value="F:phosphopantetheine binding"/>
    <property type="evidence" value="ECO:0007669"/>
    <property type="project" value="InterPro"/>
</dbReference>
<comment type="caution">
    <text evidence="12">The sequence shown here is derived from an EMBL/GenBank/DDBJ whole genome shotgun (WGS) entry which is preliminary data.</text>
</comment>
<dbReference type="SUPFAM" id="SSF52151">
    <property type="entry name" value="FabD/lysophospholipase-like"/>
    <property type="match status" value="3"/>
</dbReference>
<dbReference type="InterPro" id="IPR036291">
    <property type="entry name" value="NAD(P)-bd_dom_sf"/>
</dbReference>
<dbReference type="Gene3D" id="3.10.129.10">
    <property type="entry name" value="Hotdog Thioesterase"/>
    <property type="match status" value="1"/>
</dbReference>
<proteinExistence type="predicted"/>
<feature type="domain" description="Ketosynthase family 3 (KS3)" evidence="10">
    <location>
        <begin position="1015"/>
        <end position="1438"/>
    </location>
</feature>
<evidence type="ECO:0000313" key="13">
    <source>
        <dbReference type="Proteomes" id="UP000622552"/>
    </source>
</evidence>
<dbReference type="InterPro" id="IPR049900">
    <property type="entry name" value="PKS_mFAS_DH"/>
</dbReference>
<dbReference type="Pfam" id="PF00109">
    <property type="entry name" value="ketoacyl-synt"/>
    <property type="match status" value="3"/>
</dbReference>
<dbReference type="SUPFAM" id="SSF56801">
    <property type="entry name" value="Acetyl-CoA synthetase-like"/>
    <property type="match status" value="1"/>
</dbReference>
<dbReference type="Gene3D" id="3.30.300.30">
    <property type="match status" value="1"/>
</dbReference>
<dbReference type="Gene3D" id="3.40.50.12780">
    <property type="entry name" value="N-terminal domain of ligase-like"/>
    <property type="match status" value="1"/>
</dbReference>
<dbReference type="GO" id="GO:0006633">
    <property type="term" value="P:fatty acid biosynthetic process"/>
    <property type="evidence" value="ECO:0007669"/>
    <property type="project" value="InterPro"/>
</dbReference>
<keyword evidence="4" id="KW-0677">Repeat</keyword>
<feature type="region of interest" description="N-terminal hotdog fold" evidence="7">
    <location>
        <begin position="1919"/>
        <end position="2043"/>
    </location>
</feature>
<dbReference type="InterPro" id="IPR016035">
    <property type="entry name" value="Acyl_Trfase/lysoPLipase"/>
</dbReference>
<feature type="compositionally biased region" description="Low complexity" evidence="8">
    <location>
        <begin position="732"/>
        <end position="750"/>
    </location>
</feature>
<dbReference type="InterPro" id="IPR032821">
    <property type="entry name" value="PKS_assoc"/>
</dbReference>
<dbReference type="PROSITE" id="PS00606">
    <property type="entry name" value="KS3_1"/>
    <property type="match status" value="3"/>
</dbReference>
<organism evidence="12 13">
    <name type="scientific">Longispora fulva</name>
    <dbReference type="NCBI Taxonomy" id="619741"/>
    <lineage>
        <taxon>Bacteria</taxon>
        <taxon>Bacillati</taxon>
        <taxon>Actinomycetota</taxon>
        <taxon>Actinomycetes</taxon>
        <taxon>Micromonosporales</taxon>
        <taxon>Micromonosporaceae</taxon>
        <taxon>Longispora</taxon>
    </lineage>
</organism>
<dbReference type="FunFam" id="1.10.1200.10:FF:000007">
    <property type="entry name" value="Probable polyketide synthase pks17"/>
    <property type="match status" value="2"/>
</dbReference>
<feature type="domain" description="Carrier" evidence="9">
    <location>
        <begin position="923"/>
        <end position="998"/>
    </location>
</feature>
<protein>
    <submittedName>
        <fullName evidence="12">Rifamycin polyketide synthase module 1/2/3</fullName>
    </submittedName>
</protein>
<dbReference type="Pfam" id="PF08659">
    <property type="entry name" value="KR"/>
    <property type="match status" value="2"/>
</dbReference>
<feature type="domain" description="PKS/mFAS DH" evidence="11">
    <location>
        <begin position="1919"/>
        <end position="2222"/>
    </location>
</feature>
<feature type="region of interest" description="Disordered" evidence="8">
    <location>
        <begin position="3176"/>
        <end position="3195"/>
    </location>
</feature>
<feature type="domain" description="Carrier" evidence="9">
    <location>
        <begin position="5218"/>
        <end position="5293"/>
    </location>
</feature>
<dbReference type="SMART" id="SM00827">
    <property type="entry name" value="PKS_AT"/>
    <property type="match status" value="3"/>
</dbReference>
<evidence type="ECO:0000313" key="12">
    <source>
        <dbReference type="EMBL" id="MBG6141549.1"/>
    </source>
</evidence>
<gene>
    <name evidence="12" type="ORF">IW245_007743</name>
</gene>
<dbReference type="SMART" id="SM00823">
    <property type="entry name" value="PKS_PP"/>
    <property type="match status" value="4"/>
</dbReference>
<dbReference type="Pfam" id="PF21089">
    <property type="entry name" value="PKS_DH_N"/>
    <property type="match status" value="1"/>
</dbReference>
<evidence type="ECO:0000256" key="6">
    <source>
        <dbReference type="ARBA" id="ARBA00023315"/>
    </source>
</evidence>
<dbReference type="InterPro" id="IPR000873">
    <property type="entry name" value="AMP-dep_synth/lig_dom"/>
</dbReference>
<dbReference type="SMART" id="SM00822">
    <property type="entry name" value="PKS_KR"/>
    <property type="match status" value="2"/>
</dbReference>
<dbReference type="SMART" id="SM00825">
    <property type="entry name" value="PKS_KS"/>
    <property type="match status" value="3"/>
</dbReference>
<evidence type="ECO:0000259" key="11">
    <source>
        <dbReference type="PROSITE" id="PS52019"/>
    </source>
</evidence>
<dbReference type="PROSITE" id="PS00012">
    <property type="entry name" value="PHOSPHOPANTETHEINE"/>
    <property type="match status" value="2"/>
</dbReference>
<name>A0A8J7GKZ9_9ACTN</name>
<dbReference type="InterPro" id="IPR001227">
    <property type="entry name" value="Ac_transferase_dom_sf"/>
</dbReference>
<feature type="domain" description="Carrier" evidence="9">
    <location>
        <begin position="3677"/>
        <end position="3754"/>
    </location>
</feature>
<feature type="domain" description="Ketosynthase family 3 (KS3)" evidence="10">
    <location>
        <begin position="2724"/>
        <end position="3149"/>
    </location>
</feature>
<dbReference type="SUPFAM" id="SSF51735">
    <property type="entry name" value="NAD(P)-binding Rossmann-fold domains"/>
    <property type="match status" value="5"/>
</dbReference>
<dbReference type="SMART" id="SM00826">
    <property type="entry name" value="PKS_DH"/>
    <property type="match status" value="1"/>
</dbReference>
<dbReference type="InterPro" id="IPR006162">
    <property type="entry name" value="Ppantetheine_attach_site"/>
</dbReference>
<evidence type="ECO:0000256" key="2">
    <source>
        <dbReference type="ARBA" id="ARBA00022553"/>
    </source>
</evidence>
<dbReference type="PROSITE" id="PS00455">
    <property type="entry name" value="AMP_BINDING"/>
    <property type="match status" value="1"/>
</dbReference>
<dbReference type="CDD" id="cd08952">
    <property type="entry name" value="KR_1_SDR_x"/>
    <property type="match status" value="1"/>
</dbReference>
<dbReference type="InterPro" id="IPR041618">
    <property type="entry name" value="PKS_DE"/>
</dbReference>
<dbReference type="InterPro" id="IPR020806">
    <property type="entry name" value="PKS_PP-bd"/>
</dbReference>
<dbReference type="PROSITE" id="PS50075">
    <property type="entry name" value="CARRIER"/>
    <property type="match status" value="4"/>
</dbReference>
<dbReference type="PANTHER" id="PTHR43775:SF51">
    <property type="entry name" value="INACTIVE PHENOLPHTHIOCEROL SYNTHESIS POLYKETIDE SYNTHASE TYPE I PKS1-RELATED"/>
    <property type="match status" value="1"/>
</dbReference>
<dbReference type="EMBL" id="JADOUF010000001">
    <property type="protein sequence ID" value="MBG6141549.1"/>
    <property type="molecule type" value="Genomic_DNA"/>
</dbReference>
<dbReference type="InterPro" id="IPR050091">
    <property type="entry name" value="PKS_NRPS_Biosynth_Enz"/>
</dbReference>
<dbReference type="FunFam" id="3.40.47.10:FF:000019">
    <property type="entry name" value="Polyketide synthase type I"/>
    <property type="match status" value="3"/>
</dbReference>
<dbReference type="Pfam" id="PF00698">
    <property type="entry name" value="Acyl_transf_1"/>
    <property type="match status" value="3"/>
</dbReference>
<dbReference type="RefSeq" id="WP_197007949.1">
    <property type="nucleotide sequence ID" value="NZ_BONS01000013.1"/>
</dbReference>
<dbReference type="GO" id="GO:0004312">
    <property type="term" value="F:fatty acid synthase activity"/>
    <property type="evidence" value="ECO:0007669"/>
    <property type="project" value="TreeGrafter"/>
</dbReference>
<evidence type="ECO:0000256" key="8">
    <source>
        <dbReference type="SAM" id="MobiDB-lite"/>
    </source>
</evidence>
<dbReference type="InterPro" id="IPR016039">
    <property type="entry name" value="Thiolase-like"/>
</dbReference>
<dbReference type="InterPro" id="IPR042104">
    <property type="entry name" value="PKS_dehydratase_sf"/>
</dbReference>
<evidence type="ECO:0000256" key="3">
    <source>
        <dbReference type="ARBA" id="ARBA00022679"/>
    </source>
</evidence>
<dbReference type="Gene3D" id="1.10.1200.10">
    <property type="entry name" value="ACP-like"/>
    <property type="match status" value="4"/>
</dbReference>
<dbReference type="Pfam" id="PF13193">
    <property type="entry name" value="AMP-binding_C"/>
    <property type="match status" value="1"/>
</dbReference>
<dbReference type="InterPro" id="IPR016036">
    <property type="entry name" value="Malonyl_transacylase_ACP-bd"/>
</dbReference>
<dbReference type="InterPro" id="IPR057326">
    <property type="entry name" value="KR_dom"/>
</dbReference>
<dbReference type="InterPro" id="IPR014031">
    <property type="entry name" value="Ketoacyl_synth_C"/>
</dbReference>
<dbReference type="GO" id="GO:0004315">
    <property type="term" value="F:3-oxoacyl-[acyl-carrier-protein] synthase activity"/>
    <property type="evidence" value="ECO:0007669"/>
    <property type="project" value="InterPro"/>
</dbReference>
<dbReference type="Gene3D" id="3.40.50.720">
    <property type="entry name" value="NAD(P)-binding Rossmann-like Domain"/>
    <property type="match status" value="3"/>
</dbReference>
<dbReference type="InterPro" id="IPR020807">
    <property type="entry name" value="PKS_DH"/>
</dbReference>
<feature type="region of interest" description="Disordered" evidence="8">
    <location>
        <begin position="5334"/>
        <end position="5355"/>
    </location>
</feature>
<dbReference type="Pfam" id="PF02801">
    <property type="entry name" value="Ketoacyl-synt_C"/>
    <property type="match status" value="3"/>
</dbReference>
<dbReference type="Pfam" id="PF18369">
    <property type="entry name" value="PKS_DE"/>
    <property type="match status" value="1"/>
</dbReference>
<evidence type="ECO:0000256" key="4">
    <source>
        <dbReference type="ARBA" id="ARBA00022737"/>
    </source>
</evidence>
<dbReference type="InterPro" id="IPR014043">
    <property type="entry name" value="Acyl_transferase_dom"/>
</dbReference>
<keyword evidence="13" id="KW-1185">Reference proteome</keyword>
<dbReference type="PROSITE" id="PS52004">
    <property type="entry name" value="KS3_2"/>
    <property type="match status" value="3"/>
</dbReference>
<dbReference type="InterPro" id="IPR018201">
    <property type="entry name" value="Ketoacyl_synth_AS"/>
</dbReference>
<dbReference type="Pfam" id="PF00550">
    <property type="entry name" value="PP-binding"/>
    <property type="match status" value="4"/>
</dbReference>
<dbReference type="Gene3D" id="3.30.70.3290">
    <property type="match status" value="3"/>
</dbReference>
<dbReference type="Gene3D" id="3.10.129.110">
    <property type="entry name" value="Polyketide synthase dehydratase"/>
    <property type="match status" value="1"/>
</dbReference>